<proteinExistence type="predicted"/>
<dbReference type="AlphaFoldDB" id="A0A183M3M9"/>
<protein>
    <submittedName>
        <fullName evidence="1">Uncharacterized protein</fullName>
    </submittedName>
</protein>
<gene>
    <name evidence="1" type="ORF">SMRZ_LOCUS10654</name>
</gene>
<organism evidence="1 2">
    <name type="scientific">Schistosoma margrebowiei</name>
    <dbReference type="NCBI Taxonomy" id="48269"/>
    <lineage>
        <taxon>Eukaryota</taxon>
        <taxon>Metazoa</taxon>
        <taxon>Spiralia</taxon>
        <taxon>Lophotrochozoa</taxon>
        <taxon>Platyhelminthes</taxon>
        <taxon>Trematoda</taxon>
        <taxon>Digenea</taxon>
        <taxon>Strigeidida</taxon>
        <taxon>Schistosomatoidea</taxon>
        <taxon>Schistosomatidae</taxon>
        <taxon>Schistosoma</taxon>
    </lineage>
</organism>
<sequence length="162" mass="18457">MNIFSETALSLFVFLETNFPPNYSLVELQHTDEITLFDEVLQNSGSPDISCFNDAHISDELSDKSEEDMPNESNHEHKSDRILLDAGFPNGPLITDETLNEFEEYIPEVPNPNDFIPNVICSHNAFVSCGKLVQCQVRVLNELDLYYSLDDFILICVKENEH</sequence>
<evidence type="ECO:0000313" key="1">
    <source>
        <dbReference type="EMBL" id="VDO91270.1"/>
    </source>
</evidence>
<evidence type="ECO:0000313" key="2">
    <source>
        <dbReference type="Proteomes" id="UP000277204"/>
    </source>
</evidence>
<keyword evidence="2" id="KW-1185">Reference proteome</keyword>
<reference evidence="1 2" key="1">
    <citation type="submission" date="2018-11" db="EMBL/GenBank/DDBJ databases">
        <authorList>
            <consortium name="Pathogen Informatics"/>
        </authorList>
    </citation>
    <scope>NUCLEOTIDE SEQUENCE [LARGE SCALE GENOMIC DNA]</scope>
    <source>
        <strain evidence="1 2">Zambia</strain>
    </source>
</reference>
<dbReference type="EMBL" id="UZAI01005604">
    <property type="protein sequence ID" value="VDO91270.1"/>
    <property type="molecule type" value="Genomic_DNA"/>
</dbReference>
<name>A0A183M3M9_9TREM</name>
<accession>A0A183M3M9</accession>
<dbReference type="Proteomes" id="UP000277204">
    <property type="component" value="Unassembled WGS sequence"/>
</dbReference>